<dbReference type="EMBL" id="RSCD01000003">
    <property type="protein sequence ID" value="RSH93868.1"/>
    <property type="molecule type" value="Genomic_DNA"/>
</dbReference>
<dbReference type="OrthoDB" id="3237269at2759"/>
<evidence type="ECO:0000256" key="10">
    <source>
        <dbReference type="RuleBase" id="RU361185"/>
    </source>
</evidence>
<dbReference type="Pfam" id="PF21365">
    <property type="entry name" value="Glyco_hydro_31_3rd"/>
    <property type="match status" value="1"/>
</dbReference>
<dbReference type="CDD" id="cd14752">
    <property type="entry name" value="GH31_N"/>
    <property type="match status" value="1"/>
</dbReference>
<feature type="domain" description="Glycoside hydrolase family 31 N-terminal" evidence="13">
    <location>
        <begin position="86"/>
        <end position="325"/>
    </location>
</feature>
<organism evidence="15 16">
    <name type="scientific">Saitozyma podzolica</name>
    <dbReference type="NCBI Taxonomy" id="1890683"/>
    <lineage>
        <taxon>Eukaryota</taxon>
        <taxon>Fungi</taxon>
        <taxon>Dikarya</taxon>
        <taxon>Basidiomycota</taxon>
        <taxon>Agaricomycotina</taxon>
        <taxon>Tremellomycetes</taxon>
        <taxon>Tremellales</taxon>
        <taxon>Trimorphomycetaceae</taxon>
        <taxon>Saitozyma</taxon>
    </lineage>
</organism>
<keyword evidence="4 11" id="KW-0732">Signal</keyword>
<gene>
    <name evidence="15" type="ORF">EHS25_006518</name>
</gene>
<dbReference type="PANTHER" id="PTHR22762:SF54">
    <property type="entry name" value="BCDNA.GH04962"/>
    <property type="match status" value="1"/>
</dbReference>
<dbReference type="PANTHER" id="PTHR22762">
    <property type="entry name" value="ALPHA-GLUCOSIDASE"/>
    <property type="match status" value="1"/>
</dbReference>
<sequence>MRFLLLLSLGIAAVLAVKQEDFKQCSQSSFCRRLKAIASRQEAAPKGAFVSPYSLGSPIDTPGASDASSWTWPMRSSLYPEIQFDLRVDVLEQGDGIVRVRVDEVGSKTPFRRYNETAKWVLLDESPRLSSSAKLSSTSDRSTISYGAGLSLEIQHSPFRITQLRDGRPEIVLNDRSLFHMEHFRIKEQESAEELLGEGAQTVLKGGELDRSWFEETDADMFEEHWKKWRDSKPKGPEGLSIDLSFPGVQHIYGLPEHASPLSLPDTVGPNAHYTEPYRLFNVDIFEYLADSPMSLYGAIPLLHAHSSKHSVGVLDLVASDTWVDVLHTSDAVHTHWMSESGILDLLFLPGPRPDDLFSQYALLTGPTPLPPQWSTAYHQCRWNYIDEDDVLEVDQKFDEADIPLDVTWLDIEYAEEHRYFHWDQKYFADPVRMLDKVADKGRKMVAIIDPHIKRVDSFRIYTDARDLDILIKKSDGSNFEGWCWTGNSVWVDFFNPKSWDWWTRMFQFSTWKESSPALFIWNDMNEPSVFDGPEISVPRDTIHHGGWENRDLHNINGMAFHNQTAQALIARETPNKRPFVLSRSFFAGSQRYGAIWTGDNNADWEHLHGQTAMILSNNIAGMSFCGADVGGFFGNPSTELLVRWYQAGAFAPFFRAHAHIDTRRREPYLFDEPIRGYIRDIIRLRYQMLPVWYNAFHDASVTGTAILRPQYAVFPDDERGFAIDDQYYIGSEGLLVKPVTVQGATTTQVYLSDNQPYYDYFSHRLYPAASSRTITMDTPLDKFPVLIRGGSILPIRQRVRRASPLMWQDPFTLIVALAKDGSARGQLYLDDGVGYGHERGELVWRDLTFTPKGKNGGLLSSSNKVHSEGLVGVAEVNAWAQVIGHVKVEKVVILGVDKKPASVKAGGVDLQWHYDEGVGAKGKKEGGAGKLVIKNPGVSVVESWEIEVA</sequence>
<dbReference type="PROSITE" id="PS00129">
    <property type="entry name" value="GLYCOSYL_HYDROL_F31_1"/>
    <property type="match status" value="1"/>
</dbReference>
<evidence type="ECO:0000313" key="15">
    <source>
        <dbReference type="EMBL" id="RSH93868.1"/>
    </source>
</evidence>
<feature type="signal peptide" evidence="11">
    <location>
        <begin position="1"/>
        <end position="16"/>
    </location>
</feature>
<reference evidence="15 16" key="1">
    <citation type="submission" date="2018-11" db="EMBL/GenBank/DDBJ databases">
        <title>Genome sequence of Saitozyma podzolica DSM 27192.</title>
        <authorList>
            <person name="Aliyu H."/>
            <person name="Gorte O."/>
            <person name="Ochsenreither K."/>
        </authorList>
    </citation>
    <scope>NUCLEOTIDE SEQUENCE [LARGE SCALE GENOMIC DNA]</scope>
    <source>
        <strain evidence="15 16">DSM 27192</strain>
    </source>
</reference>
<dbReference type="Pfam" id="PF13802">
    <property type="entry name" value="Gal_mutarotas_2"/>
    <property type="match status" value="1"/>
</dbReference>
<dbReference type="SUPFAM" id="SSF74650">
    <property type="entry name" value="Galactose mutarotase-like"/>
    <property type="match status" value="1"/>
</dbReference>
<dbReference type="Pfam" id="PF01055">
    <property type="entry name" value="Glyco_hydro_31_2nd"/>
    <property type="match status" value="1"/>
</dbReference>
<feature type="domain" description="Glycoside hydrolase family 31 TIM barrel" evidence="12">
    <location>
        <begin position="368"/>
        <end position="695"/>
    </location>
</feature>
<evidence type="ECO:0000256" key="4">
    <source>
        <dbReference type="ARBA" id="ARBA00022729"/>
    </source>
</evidence>
<name>A0A427YRW2_9TREE</name>
<keyword evidence="6" id="KW-0256">Endoplasmic reticulum</keyword>
<keyword evidence="7" id="KW-0325">Glycoprotein</keyword>
<feature type="chain" id="PRO_5019346906" description="Glucosidase II subunit alpha" evidence="11">
    <location>
        <begin position="17"/>
        <end position="950"/>
    </location>
</feature>
<dbReference type="GO" id="GO:0090599">
    <property type="term" value="F:alpha-glucosidase activity"/>
    <property type="evidence" value="ECO:0007669"/>
    <property type="project" value="TreeGrafter"/>
</dbReference>
<evidence type="ECO:0000256" key="8">
    <source>
        <dbReference type="ARBA" id="ARBA00023295"/>
    </source>
</evidence>
<evidence type="ECO:0000256" key="9">
    <source>
        <dbReference type="ARBA" id="ARBA00042895"/>
    </source>
</evidence>
<keyword evidence="5 10" id="KW-0378">Hydrolase</keyword>
<dbReference type="SUPFAM" id="SSF51011">
    <property type="entry name" value="Glycosyl hydrolase domain"/>
    <property type="match status" value="1"/>
</dbReference>
<evidence type="ECO:0000256" key="7">
    <source>
        <dbReference type="ARBA" id="ARBA00023180"/>
    </source>
</evidence>
<dbReference type="InterPro" id="IPR013780">
    <property type="entry name" value="Glyco_hydro_b"/>
</dbReference>
<dbReference type="InterPro" id="IPR000322">
    <property type="entry name" value="Glyco_hydro_31_TIM"/>
</dbReference>
<dbReference type="STRING" id="1890683.A0A427YRW2"/>
<proteinExistence type="inferred from homology"/>
<evidence type="ECO:0000256" key="11">
    <source>
        <dbReference type="SAM" id="SignalP"/>
    </source>
</evidence>
<evidence type="ECO:0000259" key="13">
    <source>
        <dbReference type="Pfam" id="PF13802"/>
    </source>
</evidence>
<dbReference type="AlphaFoldDB" id="A0A427YRW2"/>
<dbReference type="GO" id="GO:0006491">
    <property type="term" value="P:N-glycan processing"/>
    <property type="evidence" value="ECO:0007669"/>
    <property type="project" value="TreeGrafter"/>
</dbReference>
<dbReference type="GO" id="GO:0017177">
    <property type="term" value="C:glucosidase II complex"/>
    <property type="evidence" value="ECO:0007669"/>
    <property type="project" value="TreeGrafter"/>
</dbReference>
<dbReference type="InterPro" id="IPR011013">
    <property type="entry name" value="Gal_mutarotase_sf_dom"/>
</dbReference>
<evidence type="ECO:0000313" key="16">
    <source>
        <dbReference type="Proteomes" id="UP000279259"/>
    </source>
</evidence>
<evidence type="ECO:0000256" key="5">
    <source>
        <dbReference type="ARBA" id="ARBA00022801"/>
    </source>
</evidence>
<dbReference type="Gene3D" id="2.60.40.1760">
    <property type="entry name" value="glycosyl hydrolase (family 31)"/>
    <property type="match status" value="1"/>
</dbReference>
<dbReference type="Gene3D" id="2.60.40.1180">
    <property type="entry name" value="Golgi alpha-mannosidase II"/>
    <property type="match status" value="2"/>
</dbReference>
<comment type="subcellular location">
    <subcellularLocation>
        <location evidence="1">Endoplasmic reticulum</location>
    </subcellularLocation>
</comment>
<dbReference type="GO" id="GO:0005975">
    <property type="term" value="P:carbohydrate metabolic process"/>
    <property type="evidence" value="ECO:0007669"/>
    <property type="project" value="InterPro"/>
</dbReference>
<dbReference type="GO" id="GO:0030246">
    <property type="term" value="F:carbohydrate binding"/>
    <property type="evidence" value="ECO:0007669"/>
    <property type="project" value="InterPro"/>
</dbReference>
<feature type="domain" description="Glycosyl hydrolase family 31 C-terminal" evidence="14">
    <location>
        <begin position="704"/>
        <end position="794"/>
    </location>
</feature>
<dbReference type="InterPro" id="IPR030458">
    <property type="entry name" value="Glyco_hydro_31_AS"/>
</dbReference>
<keyword evidence="8 10" id="KW-0326">Glycosidase</keyword>
<dbReference type="InterPro" id="IPR017853">
    <property type="entry name" value="GH"/>
</dbReference>
<keyword evidence="16" id="KW-1185">Reference proteome</keyword>
<evidence type="ECO:0000256" key="6">
    <source>
        <dbReference type="ARBA" id="ARBA00022824"/>
    </source>
</evidence>
<evidence type="ECO:0000256" key="3">
    <source>
        <dbReference type="ARBA" id="ARBA00007806"/>
    </source>
</evidence>
<dbReference type="InterPro" id="IPR025887">
    <property type="entry name" value="Glyco_hydro_31_N_dom"/>
</dbReference>
<dbReference type="CDD" id="cd06603">
    <property type="entry name" value="GH31_GANC_GANAB_alpha"/>
    <property type="match status" value="1"/>
</dbReference>
<dbReference type="InterPro" id="IPR048395">
    <property type="entry name" value="Glyco_hydro_31_C"/>
</dbReference>
<dbReference type="SUPFAM" id="SSF51445">
    <property type="entry name" value="(Trans)glycosidases"/>
    <property type="match status" value="1"/>
</dbReference>
<evidence type="ECO:0000259" key="12">
    <source>
        <dbReference type="Pfam" id="PF01055"/>
    </source>
</evidence>
<dbReference type="Proteomes" id="UP000279259">
    <property type="component" value="Unassembled WGS sequence"/>
</dbReference>
<protein>
    <recommendedName>
        <fullName evidence="9">Glucosidase II subunit alpha</fullName>
    </recommendedName>
</protein>
<accession>A0A427YRW2</accession>
<evidence type="ECO:0000256" key="1">
    <source>
        <dbReference type="ARBA" id="ARBA00004240"/>
    </source>
</evidence>
<comment type="pathway">
    <text evidence="2">Glycan metabolism; N-glycan metabolism.</text>
</comment>
<comment type="caution">
    <text evidence="15">The sequence shown here is derived from an EMBL/GenBank/DDBJ whole genome shotgun (WGS) entry which is preliminary data.</text>
</comment>
<evidence type="ECO:0000259" key="14">
    <source>
        <dbReference type="Pfam" id="PF21365"/>
    </source>
</evidence>
<evidence type="ECO:0000256" key="2">
    <source>
        <dbReference type="ARBA" id="ARBA00004833"/>
    </source>
</evidence>
<dbReference type="Gene3D" id="3.20.20.80">
    <property type="entry name" value="Glycosidases"/>
    <property type="match status" value="2"/>
</dbReference>
<comment type="similarity">
    <text evidence="3 10">Belongs to the glycosyl hydrolase 31 family.</text>
</comment>